<organism evidence="3 4">
    <name type="scientific">Yinghuangia soli</name>
    <dbReference type="NCBI Taxonomy" id="2908204"/>
    <lineage>
        <taxon>Bacteria</taxon>
        <taxon>Bacillati</taxon>
        <taxon>Actinomycetota</taxon>
        <taxon>Actinomycetes</taxon>
        <taxon>Kitasatosporales</taxon>
        <taxon>Streptomycetaceae</taxon>
        <taxon>Yinghuangia</taxon>
    </lineage>
</organism>
<dbReference type="AlphaFoldDB" id="A0AA41Q1M7"/>
<feature type="compositionally biased region" description="Low complexity" evidence="1">
    <location>
        <begin position="284"/>
        <end position="302"/>
    </location>
</feature>
<dbReference type="EMBL" id="JAKFHA010000013">
    <property type="protein sequence ID" value="MCF2529909.1"/>
    <property type="molecule type" value="Genomic_DNA"/>
</dbReference>
<feature type="region of interest" description="Disordered" evidence="1">
    <location>
        <begin position="241"/>
        <end position="325"/>
    </location>
</feature>
<name>A0AA41Q1M7_9ACTN</name>
<dbReference type="InterPro" id="IPR046704">
    <property type="entry name" value="DUF6777"/>
</dbReference>
<comment type="caution">
    <text evidence="3">The sequence shown here is derived from an EMBL/GenBank/DDBJ whole genome shotgun (WGS) entry which is preliminary data.</text>
</comment>
<feature type="compositionally biased region" description="Low complexity" evidence="1">
    <location>
        <begin position="251"/>
        <end position="274"/>
    </location>
</feature>
<proteinExistence type="predicted"/>
<evidence type="ECO:0000259" key="2">
    <source>
        <dbReference type="Pfam" id="PF20568"/>
    </source>
</evidence>
<dbReference type="Pfam" id="PF20568">
    <property type="entry name" value="DUF6777"/>
    <property type="match status" value="1"/>
</dbReference>
<feature type="domain" description="DUF6777" evidence="2">
    <location>
        <begin position="77"/>
        <end position="244"/>
    </location>
</feature>
<feature type="region of interest" description="Disordered" evidence="1">
    <location>
        <begin position="436"/>
        <end position="455"/>
    </location>
</feature>
<sequence length="455" mass="46720">MVALAVVVALIVSGGGGGGKKEQAAGEVLLENAASTGPDPFTASVASPVPTISAAPPTFPPAPIPTEAGAAAPLRVANGGTVGLYGGTQDNTQCDPAQMTRYLGENPPKAAAWVDAVNVDTSLRWSGGNSVTTAQIPEYLAQLTPVLLRADTRVTNNGFSNSTFTSRQTILQTGSAVLVDTYGVPRARCACGNPLSPPKPAAGKVTYKGTQWPGFSPTTVVVVSQSVTVINQFTLVNIYTGTTYPQPPGYRPGTPTPTGTSETRTETVTVTPGQTVPPPPPRAATPTATPTTTLTVTPTAPTTQPPAPSTSATTQSVPPPDQLTVPPTIQLGTGDIQVTLLFTGDSDMDLHVVDPSGQEIYFRNRTSSSGGRLDRDEIPGCGAAPATHAENVFWPQGGSPSGAYSAFVVNYAACPDKPPATYQLTVKVGGRVVSETTGSLPQTRGAKSTPVNFTK</sequence>
<protein>
    <recommendedName>
        <fullName evidence="2">DUF6777 domain-containing protein</fullName>
    </recommendedName>
</protein>
<accession>A0AA41Q1M7</accession>
<keyword evidence="4" id="KW-1185">Reference proteome</keyword>
<dbReference type="RefSeq" id="WP_235054537.1">
    <property type="nucleotide sequence ID" value="NZ_JAKFHA010000013.1"/>
</dbReference>
<reference evidence="3" key="1">
    <citation type="submission" date="2022-01" db="EMBL/GenBank/DDBJ databases">
        <title>Genome-Based Taxonomic Classification of the Phylum Actinobacteria.</title>
        <authorList>
            <person name="Gao Y."/>
        </authorList>
    </citation>
    <scope>NUCLEOTIDE SEQUENCE</scope>
    <source>
        <strain evidence="3">KLBMP 8922</strain>
    </source>
</reference>
<dbReference type="Proteomes" id="UP001165378">
    <property type="component" value="Unassembled WGS sequence"/>
</dbReference>
<evidence type="ECO:0000313" key="3">
    <source>
        <dbReference type="EMBL" id="MCF2529909.1"/>
    </source>
</evidence>
<evidence type="ECO:0000256" key="1">
    <source>
        <dbReference type="SAM" id="MobiDB-lite"/>
    </source>
</evidence>
<gene>
    <name evidence="3" type="ORF">LZ495_22180</name>
</gene>
<evidence type="ECO:0000313" key="4">
    <source>
        <dbReference type="Proteomes" id="UP001165378"/>
    </source>
</evidence>